<dbReference type="InterPro" id="IPR036052">
    <property type="entry name" value="TrpB-like_PALP_sf"/>
</dbReference>
<evidence type="ECO:0000256" key="2">
    <source>
        <dbReference type="ARBA" id="ARBA00001913"/>
    </source>
</evidence>
<dbReference type="InterPro" id="IPR001926">
    <property type="entry name" value="TrpB-like_PALP"/>
</dbReference>
<dbReference type="EMBL" id="FTNT01000010">
    <property type="protein sequence ID" value="SIS17004.1"/>
    <property type="molecule type" value="Genomic_DNA"/>
</dbReference>
<protein>
    <recommendedName>
        <fullName evidence="7">threonine ammonia-lyase</fullName>
        <ecNumber evidence="7">4.3.1.19</ecNumber>
    </recommendedName>
    <alternativeName>
        <fullName evidence="12">Threonine deaminase</fullName>
    </alternativeName>
</protein>
<evidence type="ECO:0000256" key="4">
    <source>
        <dbReference type="ARBA" id="ARBA00001936"/>
    </source>
</evidence>
<dbReference type="NCBIfam" id="NF005454">
    <property type="entry name" value="PRK07048.1"/>
    <property type="match status" value="1"/>
</dbReference>
<comment type="cofactor">
    <cofactor evidence="4">
        <name>Mn(2+)</name>
        <dbReference type="ChEBI" id="CHEBI:29035"/>
    </cofactor>
</comment>
<dbReference type="EC" id="4.3.1.19" evidence="7"/>
<evidence type="ECO:0000256" key="1">
    <source>
        <dbReference type="ARBA" id="ARBA00001274"/>
    </source>
</evidence>
<feature type="domain" description="Tryptophan synthase beta chain-like PALP" evidence="13">
    <location>
        <begin position="28"/>
        <end position="313"/>
    </location>
</feature>
<evidence type="ECO:0000259" key="13">
    <source>
        <dbReference type="Pfam" id="PF00291"/>
    </source>
</evidence>
<evidence type="ECO:0000256" key="11">
    <source>
        <dbReference type="ARBA" id="ARBA00025527"/>
    </source>
</evidence>
<organism evidence="14 15">
    <name type="scientific">Williamsia sterculiae</name>
    <dbReference type="NCBI Taxonomy" id="1344003"/>
    <lineage>
        <taxon>Bacteria</taxon>
        <taxon>Bacillati</taxon>
        <taxon>Actinomycetota</taxon>
        <taxon>Actinomycetes</taxon>
        <taxon>Mycobacteriales</taxon>
        <taxon>Nocardiaceae</taxon>
        <taxon>Williamsia</taxon>
    </lineage>
</organism>
<dbReference type="Gene3D" id="3.40.50.1100">
    <property type="match status" value="2"/>
</dbReference>
<dbReference type="PANTHER" id="PTHR43050">
    <property type="entry name" value="SERINE / THREONINE RACEMASE FAMILY MEMBER"/>
    <property type="match status" value="1"/>
</dbReference>
<dbReference type="GO" id="GO:1901605">
    <property type="term" value="P:alpha-amino acid metabolic process"/>
    <property type="evidence" value="ECO:0007669"/>
    <property type="project" value="UniProtKB-ARBA"/>
</dbReference>
<dbReference type="SUPFAM" id="SSF53686">
    <property type="entry name" value="Tryptophan synthase beta subunit-like PLP-dependent enzymes"/>
    <property type="match status" value="1"/>
</dbReference>
<keyword evidence="15" id="KW-1185">Reference proteome</keyword>
<accession>A0A1N7GWQ2</accession>
<evidence type="ECO:0000256" key="5">
    <source>
        <dbReference type="ARBA" id="ARBA00001946"/>
    </source>
</evidence>
<comment type="function">
    <text evidence="11">Catalyzes the anaerobic formation of alpha-ketobutyrate and ammonia from threonine in a two-step reaction. The first step involved a dehydration of threonine and a production of enamine intermediates (aminocrotonate), which tautomerizes to its imine form (iminobutyrate). Both intermediates are unstable and short-lived. The second step is the nonenzymatic hydrolysis of the enamine/imine intermediates to form 2-ketobutyrate and free ammonia. In the low water environment of the cell, the second step is accelerated by RidA.</text>
</comment>
<dbReference type="AlphaFoldDB" id="A0A1N7GWQ2"/>
<evidence type="ECO:0000256" key="8">
    <source>
        <dbReference type="ARBA" id="ARBA00022842"/>
    </source>
</evidence>
<dbReference type="GO" id="GO:0018114">
    <property type="term" value="F:threonine racemase activity"/>
    <property type="evidence" value="ECO:0007669"/>
    <property type="project" value="TreeGrafter"/>
</dbReference>
<gene>
    <name evidence="14" type="ORF">SAMN05445060_3187</name>
</gene>
<evidence type="ECO:0000256" key="3">
    <source>
        <dbReference type="ARBA" id="ARBA00001933"/>
    </source>
</evidence>
<evidence type="ECO:0000256" key="9">
    <source>
        <dbReference type="ARBA" id="ARBA00022898"/>
    </source>
</evidence>
<dbReference type="GO" id="GO:0030378">
    <property type="term" value="F:serine racemase activity"/>
    <property type="evidence" value="ECO:0007669"/>
    <property type="project" value="TreeGrafter"/>
</dbReference>
<keyword evidence="10" id="KW-0456">Lyase</keyword>
<name>A0A1N7GWQ2_9NOCA</name>
<dbReference type="GO" id="GO:0008721">
    <property type="term" value="F:D-serine ammonia-lyase activity"/>
    <property type="evidence" value="ECO:0007669"/>
    <property type="project" value="TreeGrafter"/>
</dbReference>
<dbReference type="GO" id="GO:0000287">
    <property type="term" value="F:magnesium ion binding"/>
    <property type="evidence" value="ECO:0007669"/>
    <property type="project" value="TreeGrafter"/>
</dbReference>
<comment type="similarity">
    <text evidence="6">Belongs to the serine/threonine dehydratase family.</text>
</comment>
<comment type="cofactor">
    <cofactor evidence="3">
        <name>pyridoxal 5'-phosphate</name>
        <dbReference type="ChEBI" id="CHEBI:597326"/>
    </cofactor>
</comment>
<evidence type="ECO:0000256" key="12">
    <source>
        <dbReference type="ARBA" id="ARBA00031427"/>
    </source>
</evidence>
<dbReference type="GO" id="GO:0005524">
    <property type="term" value="F:ATP binding"/>
    <property type="evidence" value="ECO:0007669"/>
    <property type="project" value="TreeGrafter"/>
</dbReference>
<dbReference type="GO" id="GO:0003941">
    <property type="term" value="F:L-serine ammonia-lyase activity"/>
    <property type="evidence" value="ECO:0007669"/>
    <property type="project" value="TreeGrafter"/>
</dbReference>
<dbReference type="Pfam" id="PF00291">
    <property type="entry name" value="PALP"/>
    <property type="match status" value="1"/>
</dbReference>
<comment type="cofactor">
    <cofactor evidence="5">
        <name>Mg(2+)</name>
        <dbReference type="ChEBI" id="CHEBI:18420"/>
    </cofactor>
</comment>
<evidence type="ECO:0000313" key="14">
    <source>
        <dbReference type="EMBL" id="SIS17004.1"/>
    </source>
</evidence>
<evidence type="ECO:0000313" key="15">
    <source>
        <dbReference type="Proteomes" id="UP000186218"/>
    </source>
</evidence>
<dbReference type="InterPro" id="IPR000634">
    <property type="entry name" value="Ser/Thr_deHydtase_PyrdxlP-BS"/>
</dbReference>
<evidence type="ECO:0000256" key="6">
    <source>
        <dbReference type="ARBA" id="ARBA00010869"/>
    </source>
</evidence>
<dbReference type="GO" id="GO:0030170">
    <property type="term" value="F:pyridoxal phosphate binding"/>
    <property type="evidence" value="ECO:0007669"/>
    <property type="project" value="InterPro"/>
</dbReference>
<dbReference type="PANTHER" id="PTHR43050:SF1">
    <property type="entry name" value="SERINE RACEMASE"/>
    <property type="match status" value="1"/>
</dbReference>
<keyword evidence="8" id="KW-0460">Magnesium</keyword>
<dbReference type="Proteomes" id="UP000186218">
    <property type="component" value="Unassembled WGS sequence"/>
</dbReference>
<keyword evidence="9" id="KW-0663">Pyridoxal phosphate</keyword>
<dbReference type="CDD" id="cd01562">
    <property type="entry name" value="Thr-dehyd"/>
    <property type="match status" value="1"/>
</dbReference>
<comment type="catalytic activity">
    <reaction evidence="1">
        <text>L-threonine = 2-oxobutanoate + NH4(+)</text>
        <dbReference type="Rhea" id="RHEA:22108"/>
        <dbReference type="ChEBI" id="CHEBI:16763"/>
        <dbReference type="ChEBI" id="CHEBI:28938"/>
        <dbReference type="ChEBI" id="CHEBI:57926"/>
        <dbReference type="EC" id="4.3.1.19"/>
    </reaction>
</comment>
<dbReference type="FunFam" id="3.40.50.1100:FF:000005">
    <property type="entry name" value="Threonine dehydratase catabolic"/>
    <property type="match status" value="1"/>
</dbReference>
<comment type="cofactor">
    <cofactor evidence="2">
        <name>Ca(2+)</name>
        <dbReference type="ChEBI" id="CHEBI:29108"/>
    </cofactor>
</comment>
<dbReference type="PROSITE" id="PS00165">
    <property type="entry name" value="DEHYDRATASE_SER_THR"/>
    <property type="match status" value="1"/>
</dbReference>
<evidence type="ECO:0000256" key="10">
    <source>
        <dbReference type="ARBA" id="ARBA00023239"/>
    </source>
</evidence>
<proteinExistence type="inferred from homology"/>
<dbReference type="STRING" id="1344003.SAMN05445060_3187"/>
<reference evidence="14 15" key="1">
    <citation type="submission" date="2017-01" db="EMBL/GenBank/DDBJ databases">
        <authorList>
            <person name="Mah S.A."/>
            <person name="Swanson W.J."/>
            <person name="Moy G.W."/>
            <person name="Vacquier V.D."/>
        </authorList>
    </citation>
    <scope>NUCLEOTIDE SEQUENCE [LARGE SCALE GENOMIC DNA]</scope>
    <source>
        <strain evidence="14 15">CPCC 203464</strain>
    </source>
</reference>
<evidence type="ECO:0000256" key="7">
    <source>
        <dbReference type="ARBA" id="ARBA00012096"/>
    </source>
</evidence>
<sequence length="325" mass="34527">MRDVSWASMRLPDHDDVLAAARRIEGVAHRTPVLTSRSVDEVVGARVHFKAENLQRVGAFKFRGAFNALSRFDDEQRRRGVVTFSSGNHAQAIALASRLLDVPATIVMPEDAPSAKVAATAGYGARIIRYDRYRDDREAVAAELVERDGHTLIPPYDHPDIIAGQGTAVAELLADTDHLDALFVPLGGGGLLSGSLLSARALSPGTAVFGVEPAAGDDGRRSLAAGEIVRIPAPRTIADGAATTHLGTLTFPIIAEHVTELLVAEDDDLVDGVQTVATRMKQVIEPTAALGLAALIANRERWRGAQIGVVLSGGNVDLPPLISRR</sequence>
<dbReference type="GO" id="GO:0004794">
    <property type="term" value="F:threonine deaminase activity"/>
    <property type="evidence" value="ECO:0007669"/>
    <property type="project" value="UniProtKB-EC"/>
</dbReference>